<sequence>MVAAGFSRWSRISLPTTASTCSSSLRSVRSASRYDTLVRPASVAGAGRLQDGRVHVDADHRAVRPDRLGEQHAHVARAAADVQHPHTRGDPSQAEQVRAVRSEDTRLKLEPLGLGGRTAHHIAVGHVPTRPAAVTTPYERPERLKPQDNKVMGAAGPVPRGTPDVSGRQAQRSCRNIGSPPSAPRCRHGRMRRQRSASGGQGSLAAIRPAIEPLPVFIRSCSTRCRSVQGSGSARDAVATMRPGSLRWLSPLPSRGESHGLVRASIRGGWFRPSPRGRHGTDDADATSPAHRVIWRCGAVPNALAALGTAVRRGTHRHRPGTRRPRHAGLELVKAEARPANCAPKCAASFSDT</sequence>
<evidence type="ECO:0000313" key="2">
    <source>
        <dbReference type="EMBL" id="MBP2068672.1"/>
    </source>
</evidence>
<feature type="compositionally biased region" description="Basic and acidic residues" evidence="1">
    <location>
        <begin position="139"/>
        <end position="148"/>
    </location>
</feature>
<dbReference type="EMBL" id="JAGGLR010000048">
    <property type="protein sequence ID" value="MBP2068672.1"/>
    <property type="molecule type" value="Genomic_DNA"/>
</dbReference>
<evidence type="ECO:0000313" key="3">
    <source>
        <dbReference type="Proteomes" id="UP000756710"/>
    </source>
</evidence>
<name>A0ABS4NBA7_9ACTN</name>
<organism evidence="2 3">
    <name type="scientific">Streptomyces iranensis</name>
    <dbReference type="NCBI Taxonomy" id="576784"/>
    <lineage>
        <taxon>Bacteria</taxon>
        <taxon>Bacillati</taxon>
        <taxon>Actinomycetota</taxon>
        <taxon>Actinomycetes</taxon>
        <taxon>Kitasatosporales</taxon>
        <taxon>Streptomycetaceae</taxon>
        <taxon>Streptomyces</taxon>
        <taxon>Streptomyces violaceusniger group</taxon>
    </lineage>
</organism>
<feature type="region of interest" description="Disordered" evidence="1">
    <location>
        <begin position="134"/>
        <end position="204"/>
    </location>
</feature>
<gene>
    <name evidence="2" type="ORF">J2Z30_009754</name>
</gene>
<feature type="region of interest" description="Disordered" evidence="1">
    <location>
        <begin position="77"/>
        <end position="103"/>
    </location>
</feature>
<evidence type="ECO:0000256" key="1">
    <source>
        <dbReference type="SAM" id="MobiDB-lite"/>
    </source>
</evidence>
<proteinExistence type="predicted"/>
<keyword evidence="3" id="KW-1185">Reference proteome</keyword>
<reference evidence="2 3" key="1">
    <citation type="submission" date="2021-03" db="EMBL/GenBank/DDBJ databases">
        <title>Genomic Encyclopedia of Type Strains, Phase IV (KMG-IV): sequencing the most valuable type-strain genomes for metagenomic binning, comparative biology and taxonomic classification.</title>
        <authorList>
            <person name="Goeker M."/>
        </authorList>
    </citation>
    <scope>NUCLEOTIDE SEQUENCE [LARGE SCALE GENOMIC DNA]</scope>
    <source>
        <strain evidence="2 3">DSM 41954</strain>
    </source>
</reference>
<protein>
    <submittedName>
        <fullName evidence="2">Uncharacterized protein</fullName>
    </submittedName>
</protein>
<comment type="caution">
    <text evidence="2">The sequence shown here is derived from an EMBL/GenBank/DDBJ whole genome shotgun (WGS) entry which is preliminary data.</text>
</comment>
<dbReference type="Proteomes" id="UP000756710">
    <property type="component" value="Unassembled WGS sequence"/>
</dbReference>
<feature type="compositionally biased region" description="Basic residues" evidence="1">
    <location>
        <begin position="185"/>
        <end position="195"/>
    </location>
</feature>
<accession>A0ABS4NBA7</accession>